<dbReference type="GO" id="GO:0000166">
    <property type="term" value="F:nucleotide binding"/>
    <property type="evidence" value="ECO:0007669"/>
    <property type="project" value="InterPro"/>
</dbReference>
<dbReference type="Gene3D" id="3.40.50.720">
    <property type="entry name" value="NAD(P)-binding Rossmann-like Domain"/>
    <property type="match status" value="1"/>
</dbReference>
<evidence type="ECO:0000313" key="5">
    <source>
        <dbReference type="EMBL" id="HIY59201.1"/>
    </source>
</evidence>
<organism evidence="5 6">
    <name type="scientific">Candidatus Eisenbergiella pullistercoris</name>
    <dbReference type="NCBI Taxonomy" id="2838555"/>
    <lineage>
        <taxon>Bacteria</taxon>
        <taxon>Bacillati</taxon>
        <taxon>Bacillota</taxon>
        <taxon>Clostridia</taxon>
        <taxon>Lachnospirales</taxon>
        <taxon>Lachnospiraceae</taxon>
        <taxon>Eisenbergiella</taxon>
    </lineage>
</organism>
<evidence type="ECO:0000313" key="6">
    <source>
        <dbReference type="Proteomes" id="UP000824007"/>
    </source>
</evidence>
<reference evidence="5" key="2">
    <citation type="submission" date="2021-04" db="EMBL/GenBank/DDBJ databases">
        <authorList>
            <person name="Gilroy R."/>
        </authorList>
    </citation>
    <scope>NUCLEOTIDE SEQUENCE</scope>
    <source>
        <strain evidence="5">ChiSxjej3B15-24422</strain>
    </source>
</reference>
<dbReference type="SUPFAM" id="SSF51735">
    <property type="entry name" value="NAD(P)-binding Rossmann-fold domains"/>
    <property type="match status" value="1"/>
</dbReference>
<sequence>MENFRFAVMGAGNIAKKFCEAARLAGYEVAAAASKSEEKARRWAAANGVKGAYGSYEEMLIKERPDCVYIATTPDSHHALAMLCLEHGIPVLVEKAAFLNSTQAQEVFSRSEKEGIFVMEALWSRFLPAVKKAREWIGSGYVGKPSFAQIDIGFIAPPDAGNRYRNPKLGGGAAFDITVYAYEIARFLLGQENSLQASAVWGPTGVDVTDHVLLQYPELCASLTASFDAALEERAVIYGDRGKIVIPHPHYASEAFFYPADGTGALHFEDRETENGFVYEIRETVSCIRAGKTESRAVPHSLTLDCARLFDRIYDSLRV</sequence>
<dbReference type="InterPro" id="IPR036291">
    <property type="entry name" value="NAD(P)-bd_dom_sf"/>
</dbReference>
<protein>
    <submittedName>
        <fullName evidence="5">Gfo/Idh/MocA family oxidoreductase</fullName>
    </submittedName>
</protein>
<dbReference type="PANTHER" id="PTHR22604">
    <property type="entry name" value="OXIDOREDUCTASES"/>
    <property type="match status" value="1"/>
</dbReference>
<dbReference type="AlphaFoldDB" id="A0A9D2C6B4"/>
<feature type="domain" description="GFO/IDH/MocA-like oxidoreductase" evidence="4">
    <location>
        <begin position="130"/>
        <end position="244"/>
    </location>
</feature>
<dbReference type="Proteomes" id="UP000824007">
    <property type="component" value="Unassembled WGS sequence"/>
</dbReference>
<dbReference type="InterPro" id="IPR055170">
    <property type="entry name" value="GFO_IDH_MocA-like_dom"/>
</dbReference>
<dbReference type="SUPFAM" id="SSF55347">
    <property type="entry name" value="Glyceraldehyde-3-phosphate dehydrogenase-like, C-terminal domain"/>
    <property type="match status" value="1"/>
</dbReference>
<dbReference type="PANTHER" id="PTHR22604:SF105">
    <property type="entry name" value="TRANS-1,2-DIHYDROBENZENE-1,2-DIOL DEHYDROGENASE"/>
    <property type="match status" value="1"/>
</dbReference>
<proteinExistence type="inferred from homology"/>
<gene>
    <name evidence="5" type="ORF">H9831_00730</name>
</gene>
<dbReference type="Pfam" id="PF22725">
    <property type="entry name" value="GFO_IDH_MocA_C3"/>
    <property type="match status" value="1"/>
</dbReference>
<evidence type="ECO:0000259" key="3">
    <source>
        <dbReference type="Pfam" id="PF01408"/>
    </source>
</evidence>
<reference evidence="5" key="1">
    <citation type="journal article" date="2021" name="PeerJ">
        <title>Extensive microbial diversity within the chicken gut microbiome revealed by metagenomics and culture.</title>
        <authorList>
            <person name="Gilroy R."/>
            <person name="Ravi A."/>
            <person name="Getino M."/>
            <person name="Pursley I."/>
            <person name="Horton D.L."/>
            <person name="Alikhan N.F."/>
            <person name="Baker D."/>
            <person name="Gharbi K."/>
            <person name="Hall N."/>
            <person name="Watson M."/>
            <person name="Adriaenssens E.M."/>
            <person name="Foster-Nyarko E."/>
            <person name="Jarju S."/>
            <person name="Secka A."/>
            <person name="Antonio M."/>
            <person name="Oren A."/>
            <person name="Chaudhuri R.R."/>
            <person name="La Ragione R."/>
            <person name="Hildebrand F."/>
            <person name="Pallen M.J."/>
        </authorList>
    </citation>
    <scope>NUCLEOTIDE SEQUENCE</scope>
    <source>
        <strain evidence="5">ChiSxjej3B15-24422</strain>
    </source>
</reference>
<keyword evidence="2" id="KW-0560">Oxidoreductase</keyword>
<dbReference type="GO" id="GO:0016491">
    <property type="term" value="F:oxidoreductase activity"/>
    <property type="evidence" value="ECO:0007669"/>
    <property type="project" value="UniProtKB-KW"/>
</dbReference>
<evidence type="ECO:0000256" key="2">
    <source>
        <dbReference type="ARBA" id="ARBA00023002"/>
    </source>
</evidence>
<dbReference type="InterPro" id="IPR000683">
    <property type="entry name" value="Gfo/Idh/MocA-like_OxRdtase_N"/>
</dbReference>
<dbReference type="InterPro" id="IPR050984">
    <property type="entry name" value="Gfo/Idh/MocA_domain"/>
</dbReference>
<accession>A0A9D2C6B4</accession>
<name>A0A9D2C6B4_9FIRM</name>
<dbReference type="Pfam" id="PF01408">
    <property type="entry name" value="GFO_IDH_MocA"/>
    <property type="match status" value="1"/>
</dbReference>
<feature type="domain" description="Gfo/Idh/MocA-like oxidoreductase N-terminal" evidence="3">
    <location>
        <begin position="4"/>
        <end position="119"/>
    </location>
</feature>
<evidence type="ECO:0000256" key="1">
    <source>
        <dbReference type="ARBA" id="ARBA00010928"/>
    </source>
</evidence>
<dbReference type="EMBL" id="DXDD01000006">
    <property type="protein sequence ID" value="HIY59201.1"/>
    <property type="molecule type" value="Genomic_DNA"/>
</dbReference>
<comment type="similarity">
    <text evidence="1">Belongs to the Gfo/Idh/MocA family.</text>
</comment>
<dbReference type="Gene3D" id="3.30.360.10">
    <property type="entry name" value="Dihydrodipicolinate Reductase, domain 2"/>
    <property type="match status" value="1"/>
</dbReference>
<comment type="caution">
    <text evidence="5">The sequence shown here is derived from an EMBL/GenBank/DDBJ whole genome shotgun (WGS) entry which is preliminary data.</text>
</comment>
<evidence type="ECO:0000259" key="4">
    <source>
        <dbReference type="Pfam" id="PF22725"/>
    </source>
</evidence>